<accession>A0A2Y9ITB2</accession>
<gene>
    <name evidence="15" type="primary">LOC111142779</name>
</gene>
<evidence type="ECO:0000256" key="9">
    <source>
        <dbReference type="SAM" id="Phobius"/>
    </source>
</evidence>
<keyword evidence="5 7" id="KW-1015">Disulfide bond</keyword>
<dbReference type="InterPro" id="IPR018358">
    <property type="entry name" value="Disintegrin_CS"/>
</dbReference>
<dbReference type="Pfam" id="PF08516">
    <property type="entry name" value="ADAM_CR"/>
    <property type="match status" value="1"/>
</dbReference>
<dbReference type="STRING" id="391180.A0A2Y9ITB2"/>
<feature type="domain" description="Peptidase M12B" evidence="13">
    <location>
        <begin position="205"/>
        <end position="396"/>
    </location>
</feature>
<keyword evidence="10" id="KW-0732">Signal</keyword>
<reference evidence="15" key="1">
    <citation type="submission" date="2025-08" db="UniProtKB">
        <authorList>
            <consortium name="RefSeq"/>
        </authorList>
    </citation>
    <scope>IDENTIFICATION</scope>
    <source>
        <tissue evidence="15">Blood</tissue>
    </source>
</reference>
<evidence type="ECO:0000256" key="2">
    <source>
        <dbReference type="ARBA" id="ARBA00022692"/>
    </source>
</evidence>
<dbReference type="InterPro" id="IPR001762">
    <property type="entry name" value="Disintegrin_dom"/>
</dbReference>
<evidence type="ECO:0000313" key="15">
    <source>
        <dbReference type="RefSeq" id="XP_022351783.1"/>
    </source>
</evidence>
<keyword evidence="4 9" id="KW-0472">Membrane</keyword>
<dbReference type="PROSITE" id="PS01186">
    <property type="entry name" value="EGF_2"/>
    <property type="match status" value="1"/>
</dbReference>
<dbReference type="GO" id="GO:0006508">
    <property type="term" value="P:proteolysis"/>
    <property type="evidence" value="ECO:0007669"/>
    <property type="project" value="InterPro"/>
</dbReference>
<dbReference type="KEGG" id="elk:111142779"/>
<keyword evidence="15" id="KW-0378">Hydrolase</keyword>
<evidence type="ECO:0000259" key="12">
    <source>
        <dbReference type="PROSITE" id="PS50214"/>
    </source>
</evidence>
<dbReference type="SUPFAM" id="SSF55486">
    <property type="entry name" value="Metalloproteases ('zincins'), catalytic domain"/>
    <property type="match status" value="1"/>
</dbReference>
<evidence type="ECO:0000256" key="8">
    <source>
        <dbReference type="PROSITE-ProRule" id="PRU00276"/>
    </source>
</evidence>
<evidence type="ECO:0000256" key="6">
    <source>
        <dbReference type="PROSITE-ProRule" id="PRU00068"/>
    </source>
</evidence>
<evidence type="ECO:0000256" key="7">
    <source>
        <dbReference type="PROSITE-ProRule" id="PRU00076"/>
    </source>
</evidence>
<sequence length="734" mass="82979">MRSGWTLFPKSHSLPMIVLVALLLDVLGEGLIFHPEWGFESYEIIIPKKLSLRGGPQGAVQQVSYLLQVKGKKYVLHLWPKRFLLPRNLKVFSFTKQGKLLEDHPYVPRDCNYIGLVEGTRDSEATLSTCTGSLRGILRIDEERYQIEPLQASSSFEHVMYLLKTNDKFQNQTCGLTNDDLEEQTAQTENMARLRDSPRSSLHPKYMEIALVFDHGRYLFSNANVTRIIQDAVLLTGIMDTFFKDLNMRIVLQGVEIWTENDRLNIRQMSSQELLNAFLKYRTANLSKQISADWAHLYTTHTFTHSLGWAYIGGVCKDQYSGSVSSFTNANILEASRMSAHELGHGVGMKHDTLYCQCRGKRTCIMGIGSSGFSNCSYSEYFDHVQTGAECLNNIPGLGYVVERCGNKIVEGTEECDCGSREDCKNDRCCQPDCKFVQGADCNTGLCCHNCRFRPLGYMCRKEDNECDLAEYCSGISNFCPNDTYKHDGTLCERNSRCFKRRCNSRYTQCQNIFGSDAREAPEQCYQAVNLMGDQYGNCGFRGYRRYKACTRENALCGRLQCINVKSVPDMPVHRALISTHLRAENLMCWGVGFHESLEPTGISDIGVINDGTPCGFDHICVNRTCVHTSTLKFDCSPTKCNLRGVCNNKRNCHCTYGWAPPFCEEVGYGGSIDSGPARQLKEDMPAPVQVVSIMLMRLIFLIISVIAVFFRRLIEQYITPTEREATPINIQNK</sequence>
<dbReference type="Pfam" id="PF00200">
    <property type="entry name" value="Disintegrin"/>
    <property type="match status" value="1"/>
</dbReference>
<organism evidence="14 15">
    <name type="scientific">Enhydra lutris kenyoni</name>
    <name type="common">northern sea otter</name>
    <dbReference type="NCBI Taxonomy" id="391180"/>
    <lineage>
        <taxon>Eukaryota</taxon>
        <taxon>Metazoa</taxon>
        <taxon>Chordata</taxon>
        <taxon>Craniata</taxon>
        <taxon>Vertebrata</taxon>
        <taxon>Euteleostomi</taxon>
        <taxon>Mammalia</taxon>
        <taxon>Eutheria</taxon>
        <taxon>Laurasiatheria</taxon>
        <taxon>Carnivora</taxon>
        <taxon>Caniformia</taxon>
        <taxon>Musteloidea</taxon>
        <taxon>Mustelidae</taxon>
        <taxon>Lutrinae</taxon>
        <taxon>Enhydra</taxon>
    </lineage>
</organism>
<dbReference type="PROSITE" id="PS50214">
    <property type="entry name" value="DISINTEGRIN_2"/>
    <property type="match status" value="1"/>
</dbReference>
<evidence type="ECO:0000256" key="4">
    <source>
        <dbReference type="ARBA" id="ARBA00023136"/>
    </source>
</evidence>
<dbReference type="OrthoDB" id="5951731at2759"/>
<protein>
    <submittedName>
        <fullName evidence="15">Disintegrin and metalloproteinase domain-containing protein 30</fullName>
    </submittedName>
</protein>
<dbReference type="GO" id="GO:0009897">
    <property type="term" value="C:external side of plasma membrane"/>
    <property type="evidence" value="ECO:0007669"/>
    <property type="project" value="TreeGrafter"/>
</dbReference>
<keyword evidence="15" id="KW-0645">Protease</keyword>
<dbReference type="SMART" id="SM00050">
    <property type="entry name" value="DISIN"/>
    <property type="match status" value="1"/>
</dbReference>
<feature type="chain" id="PRO_5016122518" evidence="10">
    <location>
        <begin position="29"/>
        <end position="734"/>
    </location>
</feature>
<dbReference type="InterPro" id="IPR034027">
    <property type="entry name" value="Reprolysin_adamalysin"/>
</dbReference>
<comment type="caution">
    <text evidence="7">Lacks conserved residue(s) required for the propagation of feature annotation.</text>
</comment>
<dbReference type="GO" id="GO:0008584">
    <property type="term" value="P:male gonad development"/>
    <property type="evidence" value="ECO:0007669"/>
    <property type="project" value="TreeGrafter"/>
</dbReference>
<feature type="domain" description="Disintegrin" evidence="12">
    <location>
        <begin position="402"/>
        <end position="488"/>
    </location>
</feature>
<name>A0A2Y9ITB2_ENHLU</name>
<dbReference type="InterPro" id="IPR001590">
    <property type="entry name" value="Peptidase_M12B"/>
</dbReference>
<keyword evidence="8" id="KW-0479">Metal-binding</keyword>
<evidence type="ECO:0000259" key="11">
    <source>
        <dbReference type="PROSITE" id="PS50026"/>
    </source>
</evidence>
<evidence type="ECO:0000256" key="10">
    <source>
        <dbReference type="SAM" id="SignalP"/>
    </source>
</evidence>
<dbReference type="FunFam" id="3.40.390.10:FF:000002">
    <property type="entry name" value="Disintegrin and metalloproteinase domain-containing protein 22"/>
    <property type="match status" value="1"/>
</dbReference>
<dbReference type="SUPFAM" id="SSF57552">
    <property type="entry name" value="Blood coagulation inhibitor (disintegrin)"/>
    <property type="match status" value="1"/>
</dbReference>
<feature type="disulfide bond" evidence="7">
    <location>
        <begin position="655"/>
        <end position="664"/>
    </location>
</feature>
<proteinExistence type="predicted"/>
<dbReference type="CDD" id="cd04269">
    <property type="entry name" value="ZnMc_adamalysin_II_like"/>
    <property type="match status" value="1"/>
</dbReference>
<feature type="binding site" evidence="8">
    <location>
        <position position="341"/>
    </location>
    <ligand>
        <name>Zn(2+)</name>
        <dbReference type="ChEBI" id="CHEBI:29105"/>
        <note>catalytic</note>
    </ligand>
</feature>
<dbReference type="GO" id="GO:0004222">
    <property type="term" value="F:metalloendopeptidase activity"/>
    <property type="evidence" value="ECO:0007669"/>
    <property type="project" value="InterPro"/>
</dbReference>
<dbReference type="Pfam" id="PF01421">
    <property type="entry name" value="Reprolysin"/>
    <property type="match status" value="1"/>
</dbReference>
<dbReference type="InterPro" id="IPR000742">
    <property type="entry name" value="EGF"/>
</dbReference>
<dbReference type="GO" id="GO:0046872">
    <property type="term" value="F:metal ion binding"/>
    <property type="evidence" value="ECO:0007669"/>
    <property type="project" value="UniProtKB-KW"/>
</dbReference>
<dbReference type="Gene3D" id="4.10.70.10">
    <property type="entry name" value="Disintegrin domain"/>
    <property type="match status" value="1"/>
</dbReference>
<dbReference type="SMART" id="SM00608">
    <property type="entry name" value="ACR"/>
    <property type="match status" value="1"/>
</dbReference>
<keyword evidence="14" id="KW-1185">Reference proteome</keyword>
<dbReference type="InterPro" id="IPR002870">
    <property type="entry name" value="Peptidase_M12B_N"/>
</dbReference>
<dbReference type="FunFam" id="4.10.70.10:FF:000001">
    <property type="entry name" value="Disintegrin and metalloproteinase domain-containing protein 22"/>
    <property type="match status" value="1"/>
</dbReference>
<dbReference type="GeneID" id="111142779"/>
<dbReference type="GO" id="GO:1990913">
    <property type="term" value="C:sperm head plasma membrane"/>
    <property type="evidence" value="ECO:0007669"/>
    <property type="project" value="TreeGrafter"/>
</dbReference>
<keyword evidence="7" id="KW-0245">EGF-like domain</keyword>
<feature type="active site" evidence="8">
    <location>
        <position position="342"/>
    </location>
</feature>
<dbReference type="PANTHER" id="PTHR11905:SF148">
    <property type="entry name" value="DISINTEGRIN AND METALLOPROTEINASE DOMAIN-CONTAINING PROTEIN 30"/>
    <property type="match status" value="1"/>
</dbReference>
<feature type="binding site" evidence="8">
    <location>
        <position position="345"/>
    </location>
    <ligand>
        <name>Zn(2+)</name>
        <dbReference type="ChEBI" id="CHEBI:29105"/>
        <note>catalytic</note>
    </ligand>
</feature>
<dbReference type="Gene3D" id="3.40.390.10">
    <property type="entry name" value="Collagenase (Catalytic Domain)"/>
    <property type="match status" value="1"/>
</dbReference>
<feature type="domain" description="EGF-like" evidence="11">
    <location>
        <begin position="632"/>
        <end position="665"/>
    </location>
</feature>
<comment type="subcellular location">
    <subcellularLocation>
        <location evidence="1">Membrane</location>
        <topology evidence="1">Single-pass type I membrane protein</topology>
    </subcellularLocation>
</comment>
<dbReference type="InterPro" id="IPR024079">
    <property type="entry name" value="MetalloPept_cat_dom_sf"/>
</dbReference>
<feature type="disulfide bond" evidence="6">
    <location>
        <begin position="460"/>
        <end position="480"/>
    </location>
</feature>
<dbReference type="InterPro" id="IPR006586">
    <property type="entry name" value="ADAM_Cys-rich"/>
</dbReference>
<keyword evidence="15" id="KW-0482">Metalloprotease</keyword>
<dbReference type="PROSITE" id="PS50215">
    <property type="entry name" value="ADAM_MEPRO"/>
    <property type="match status" value="1"/>
</dbReference>
<evidence type="ECO:0000256" key="1">
    <source>
        <dbReference type="ARBA" id="ARBA00004479"/>
    </source>
</evidence>
<feature type="transmembrane region" description="Helical" evidence="9">
    <location>
        <begin position="691"/>
        <end position="711"/>
    </location>
</feature>
<dbReference type="PANTHER" id="PTHR11905">
    <property type="entry name" value="ADAM A DISINTEGRIN AND METALLOPROTEASE DOMAIN"/>
    <property type="match status" value="1"/>
</dbReference>
<evidence type="ECO:0000256" key="5">
    <source>
        <dbReference type="ARBA" id="ARBA00023157"/>
    </source>
</evidence>
<dbReference type="PROSITE" id="PS50026">
    <property type="entry name" value="EGF_3"/>
    <property type="match status" value="1"/>
</dbReference>
<dbReference type="PROSITE" id="PS00427">
    <property type="entry name" value="DISINTEGRIN_1"/>
    <property type="match status" value="1"/>
</dbReference>
<keyword evidence="2 9" id="KW-0812">Transmembrane</keyword>
<evidence type="ECO:0000256" key="3">
    <source>
        <dbReference type="ARBA" id="ARBA00022989"/>
    </source>
</evidence>
<dbReference type="Pfam" id="PF01562">
    <property type="entry name" value="Pep_M12B_propep"/>
    <property type="match status" value="1"/>
</dbReference>
<feature type="signal peptide" evidence="10">
    <location>
        <begin position="1"/>
        <end position="28"/>
    </location>
</feature>
<dbReference type="PRINTS" id="PR00289">
    <property type="entry name" value="DISINTEGRIN"/>
</dbReference>
<keyword evidence="8" id="KW-0862">Zinc</keyword>
<feature type="binding site" evidence="8">
    <location>
        <position position="351"/>
    </location>
    <ligand>
        <name>Zn(2+)</name>
        <dbReference type="ChEBI" id="CHEBI:29105"/>
        <note>catalytic</note>
    </ligand>
</feature>
<keyword evidence="3 9" id="KW-1133">Transmembrane helix</keyword>
<dbReference type="RefSeq" id="XP_022351783.1">
    <property type="nucleotide sequence ID" value="XM_022496075.1"/>
</dbReference>
<dbReference type="Proteomes" id="UP000248482">
    <property type="component" value="Unplaced"/>
</dbReference>
<dbReference type="AlphaFoldDB" id="A0A2Y9ITB2"/>
<dbReference type="InterPro" id="IPR036436">
    <property type="entry name" value="Disintegrin_dom_sf"/>
</dbReference>
<evidence type="ECO:0000313" key="14">
    <source>
        <dbReference type="Proteomes" id="UP000248482"/>
    </source>
</evidence>
<evidence type="ECO:0000259" key="13">
    <source>
        <dbReference type="PROSITE" id="PS50215"/>
    </source>
</evidence>